<evidence type="ECO:0000313" key="3">
    <source>
        <dbReference type="Proteomes" id="UP000190102"/>
    </source>
</evidence>
<dbReference type="AlphaFoldDB" id="A0A1T4NLL9"/>
<gene>
    <name evidence="2" type="ORF">SAMN02745119_01668</name>
</gene>
<protein>
    <recommendedName>
        <fullName evidence="4">Autotransporter domain-containing protein</fullName>
    </recommendedName>
</protein>
<evidence type="ECO:0000313" key="2">
    <source>
        <dbReference type="EMBL" id="SJZ79658.1"/>
    </source>
</evidence>
<accession>A0A1T4NLL9</accession>
<keyword evidence="1" id="KW-0732">Signal</keyword>
<proteinExistence type="predicted"/>
<dbReference type="RefSeq" id="WP_078789965.1">
    <property type="nucleotide sequence ID" value="NZ_FUWR01000007.1"/>
</dbReference>
<feature type="chain" id="PRO_5012504519" description="Autotransporter domain-containing protein" evidence="1">
    <location>
        <begin position="28"/>
        <end position="326"/>
    </location>
</feature>
<sequence length="326" mass="35296">MKLSLPRQTALAVAVAALFSLPAPSVAADLAVYSDQFRKLATARSETLAIMGGDDGISGGTYRFYDDGTRMSITKLGGKGLLGEPNRLGDSDMTWAPLLGGTIGYISGENSFNNNPVLANNREEFTTFAAGLESGVRLNLTKELSIGPTLGLIYAHSDSSFKPGTALGTHLKQLYGGQLFDWNIDTFSLVPALDIQYEKPLNNDLKLALLSRFAWFNTWSIASSSDYLHGSGSSYDWENRVDLDLKLPLKLFGFPLHTGGFVALDVLGDDFRDTVGTNTMYTVGGRLVLGELTGLWKLNWLGLGVSYIAAKSFYGYSVGLDARLKF</sequence>
<organism evidence="2 3">
    <name type="scientific">Trichlorobacter thiogenes</name>
    <dbReference type="NCBI Taxonomy" id="115783"/>
    <lineage>
        <taxon>Bacteria</taxon>
        <taxon>Pseudomonadati</taxon>
        <taxon>Thermodesulfobacteriota</taxon>
        <taxon>Desulfuromonadia</taxon>
        <taxon>Geobacterales</taxon>
        <taxon>Geobacteraceae</taxon>
        <taxon>Trichlorobacter</taxon>
    </lineage>
</organism>
<keyword evidence="3" id="KW-1185">Reference proteome</keyword>
<feature type="signal peptide" evidence="1">
    <location>
        <begin position="1"/>
        <end position="27"/>
    </location>
</feature>
<evidence type="ECO:0008006" key="4">
    <source>
        <dbReference type="Google" id="ProtNLM"/>
    </source>
</evidence>
<dbReference type="Proteomes" id="UP000190102">
    <property type="component" value="Unassembled WGS sequence"/>
</dbReference>
<dbReference type="OrthoDB" id="7332429at2"/>
<reference evidence="3" key="1">
    <citation type="submission" date="2017-02" db="EMBL/GenBank/DDBJ databases">
        <authorList>
            <person name="Varghese N."/>
            <person name="Submissions S."/>
        </authorList>
    </citation>
    <scope>NUCLEOTIDE SEQUENCE [LARGE SCALE GENOMIC DNA]</scope>
    <source>
        <strain evidence="3">ATCC BAA-34</strain>
    </source>
</reference>
<name>A0A1T4NLL9_9BACT</name>
<dbReference type="EMBL" id="FUWR01000007">
    <property type="protein sequence ID" value="SJZ79658.1"/>
    <property type="molecule type" value="Genomic_DNA"/>
</dbReference>
<evidence type="ECO:0000256" key="1">
    <source>
        <dbReference type="SAM" id="SignalP"/>
    </source>
</evidence>